<feature type="domain" description="C2H2-type" evidence="10">
    <location>
        <begin position="367"/>
        <end position="394"/>
    </location>
</feature>
<dbReference type="InterPro" id="IPR000210">
    <property type="entry name" value="BTB/POZ_dom"/>
</dbReference>
<dbReference type="PANTHER" id="PTHR24394:SF51">
    <property type="entry name" value="ZINC FINGER AND BTB DOMAIN-CONTAINING 25"/>
    <property type="match status" value="1"/>
</dbReference>
<dbReference type="AlphaFoldDB" id="A0ABD1J5X8"/>
<keyword evidence="4 7" id="KW-0863">Zinc-finger</keyword>
<dbReference type="GO" id="GO:0005634">
    <property type="term" value="C:nucleus"/>
    <property type="evidence" value="ECO:0007669"/>
    <property type="project" value="UniProtKB-SubCell"/>
</dbReference>
<feature type="domain" description="BTB" evidence="9">
    <location>
        <begin position="24"/>
        <end position="83"/>
    </location>
</feature>
<gene>
    <name evidence="11" type="ORF">ACEWY4_021854</name>
</gene>
<name>A0ABD1J5X8_9TELE</name>
<evidence type="ECO:0008006" key="13">
    <source>
        <dbReference type="Google" id="ProtNLM"/>
    </source>
</evidence>
<sequence>MDVSCHSLYLLQQLNVQREFGFLCDCTVAIGNVYFKAHRAVLAAFSNYFKMIFIHQSSECIKIQPTDIQPDVFSYLLHIMYTGMGPKQHVDKGRLQEGIKFLHAYQLCHKPGEAGPDVNSDLRMSNLYGIQISSQLPNSKGGAGAKAGGQRDPEGSRSTSRAEWAERSHARPSQAVGFEGVPADPQPPGMRPLSSLASGDDSDISARIKEERLDEEEKVQDGGEGDKPSLALPAARSSLSPAQASLGLALQCPRCGERCLSPEGLQEHLISHAACSLEPLMEGTPSEDADLGGPGGAEEHRSTSREHLDAGCLEEALRQSQALADEIAAELRRSGGGGGVGGGGVVGIGGFRASPPMVGLFTRKRKIACAVCNQRFALKSQLQEHMFSHVGKPARHHLHHHQHPHPRYNRFCNQLLQAACQGTGDGAQGPGAGPGEGATEEGGAREAQDNGSSCYSLDSEVSHESVDAVAVE</sequence>
<evidence type="ECO:0000256" key="3">
    <source>
        <dbReference type="ARBA" id="ARBA00022737"/>
    </source>
</evidence>
<feature type="region of interest" description="Disordered" evidence="8">
    <location>
        <begin position="423"/>
        <end position="472"/>
    </location>
</feature>
<dbReference type="InterPro" id="IPR011333">
    <property type="entry name" value="SKP1/BTB/POZ_sf"/>
</dbReference>
<dbReference type="Proteomes" id="UP001591681">
    <property type="component" value="Unassembled WGS sequence"/>
</dbReference>
<organism evidence="11 12">
    <name type="scientific">Coilia grayii</name>
    <name type="common">Gray's grenadier anchovy</name>
    <dbReference type="NCBI Taxonomy" id="363190"/>
    <lineage>
        <taxon>Eukaryota</taxon>
        <taxon>Metazoa</taxon>
        <taxon>Chordata</taxon>
        <taxon>Craniata</taxon>
        <taxon>Vertebrata</taxon>
        <taxon>Euteleostomi</taxon>
        <taxon>Actinopterygii</taxon>
        <taxon>Neopterygii</taxon>
        <taxon>Teleostei</taxon>
        <taxon>Clupei</taxon>
        <taxon>Clupeiformes</taxon>
        <taxon>Clupeoidei</taxon>
        <taxon>Engraulidae</taxon>
        <taxon>Coilinae</taxon>
        <taxon>Coilia</taxon>
    </lineage>
</organism>
<evidence type="ECO:0000256" key="1">
    <source>
        <dbReference type="ARBA" id="ARBA00004123"/>
    </source>
</evidence>
<dbReference type="GO" id="GO:0008270">
    <property type="term" value="F:zinc ion binding"/>
    <property type="evidence" value="ECO:0007669"/>
    <property type="project" value="UniProtKB-KW"/>
</dbReference>
<keyword evidence="2" id="KW-0479">Metal-binding</keyword>
<dbReference type="Pfam" id="PF00651">
    <property type="entry name" value="BTB"/>
    <property type="match status" value="1"/>
</dbReference>
<keyword evidence="12" id="KW-1185">Reference proteome</keyword>
<dbReference type="PROSITE" id="PS00028">
    <property type="entry name" value="ZINC_FINGER_C2H2_1"/>
    <property type="match status" value="2"/>
</dbReference>
<protein>
    <recommendedName>
        <fullName evidence="13">Zinc finger and BTB domain-containing protein 25</fullName>
    </recommendedName>
</protein>
<keyword evidence="6" id="KW-0539">Nucleus</keyword>
<accession>A0ABD1J5X8</accession>
<feature type="compositionally biased region" description="Gly residues" evidence="8">
    <location>
        <begin position="423"/>
        <end position="436"/>
    </location>
</feature>
<evidence type="ECO:0000256" key="8">
    <source>
        <dbReference type="SAM" id="MobiDB-lite"/>
    </source>
</evidence>
<dbReference type="PANTHER" id="PTHR24394">
    <property type="entry name" value="ZINC FINGER PROTEIN"/>
    <property type="match status" value="1"/>
</dbReference>
<dbReference type="EMBL" id="JBHFQA010000019">
    <property type="protein sequence ID" value="KAL2082036.1"/>
    <property type="molecule type" value="Genomic_DNA"/>
</dbReference>
<evidence type="ECO:0000256" key="5">
    <source>
        <dbReference type="ARBA" id="ARBA00022833"/>
    </source>
</evidence>
<dbReference type="PROSITE" id="PS50097">
    <property type="entry name" value="BTB"/>
    <property type="match status" value="1"/>
</dbReference>
<proteinExistence type="predicted"/>
<evidence type="ECO:0000256" key="7">
    <source>
        <dbReference type="PROSITE-ProRule" id="PRU00042"/>
    </source>
</evidence>
<dbReference type="SMART" id="SM00225">
    <property type="entry name" value="BTB"/>
    <property type="match status" value="1"/>
</dbReference>
<dbReference type="PROSITE" id="PS50157">
    <property type="entry name" value="ZINC_FINGER_C2H2_2"/>
    <property type="match status" value="1"/>
</dbReference>
<evidence type="ECO:0000256" key="2">
    <source>
        <dbReference type="ARBA" id="ARBA00022723"/>
    </source>
</evidence>
<comment type="caution">
    <text evidence="11">The sequence shown here is derived from an EMBL/GenBank/DDBJ whole genome shotgun (WGS) entry which is preliminary data.</text>
</comment>
<dbReference type="SUPFAM" id="SSF57667">
    <property type="entry name" value="beta-beta-alpha zinc fingers"/>
    <property type="match status" value="1"/>
</dbReference>
<feature type="region of interest" description="Disordered" evidence="8">
    <location>
        <begin position="282"/>
        <end position="308"/>
    </location>
</feature>
<dbReference type="InterPro" id="IPR013087">
    <property type="entry name" value="Znf_C2H2_type"/>
</dbReference>
<feature type="region of interest" description="Disordered" evidence="8">
    <location>
        <begin position="134"/>
        <end position="236"/>
    </location>
</feature>
<evidence type="ECO:0000259" key="9">
    <source>
        <dbReference type="PROSITE" id="PS50097"/>
    </source>
</evidence>
<evidence type="ECO:0000313" key="11">
    <source>
        <dbReference type="EMBL" id="KAL2082036.1"/>
    </source>
</evidence>
<comment type="subcellular location">
    <subcellularLocation>
        <location evidence="1">Nucleus</location>
    </subcellularLocation>
</comment>
<feature type="compositionally biased region" description="Basic and acidic residues" evidence="8">
    <location>
        <begin position="297"/>
        <end position="308"/>
    </location>
</feature>
<reference evidence="11 12" key="1">
    <citation type="submission" date="2024-09" db="EMBL/GenBank/DDBJ databases">
        <title>A chromosome-level genome assembly of Gray's grenadier anchovy, Coilia grayii.</title>
        <authorList>
            <person name="Fu Z."/>
        </authorList>
    </citation>
    <scope>NUCLEOTIDE SEQUENCE [LARGE SCALE GENOMIC DNA]</scope>
    <source>
        <strain evidence="11">G4</strain>
        <tissue evidence="11">Muscle</tissue>
    </source>
</reference>
<keyword evidence="3" id="KW-0677">Repeat</keyword>
<dbReference type="SMART" id="SM00355">
    <property type="entry name" value="ZnF_C2H2"/>
    <property type="match status" value="2"/>
</dbReference>
<dbReference type="SUPFAM" id="SSF54695">
    <property type="entry name" value="POZ domain"/>
    <property type="match status" value="1"/>
</dbReference>
<keyword evidence="5" id="KW-0862">Zinc</keyword>
<evidence type="ECO:0000259" key="10">
    <source>
        <dbReference type="PROSITE" id="PS50157"/>
    </source>
</evidence>
<dbReference type="InterPro" id="IPR036236">
    <property type="entry name" value="Znf_C2H2_sf"/>
</dbReference>
<evidence type="ECO:0000256" key="4">
    <source>
        <dbReference type="ARBA" id="ARBA00022771"/>
    </source>
</evidence>
<evidence type="ECO:0000313" key="12">
    <source>
        <dbReference type="Proteomes" id="UP001591681"/>
    </source>
</evidence>
<evidence type="ECO:0000256" key="6">
    <source>
        <dbReference type="ARBA" id="ARBA00023242"/>
    </source>
</evidence>
<dbReference type="Gene3D" id="3.30.160.60">
    <property type="entry name" value="Classic Zinc Finger"/>
    <property type="match status" value="1"/>
</dbReference>
<dbReference type="Gene3D" id="3.30.710.10">
    <property type="entry name" value="Potassium Channel Kv1.1, Chain A"/>
    <property type="match status" value="1"/>
</dbReference>